<keyword evidence="5 11" id="KW-0285">Flavoprotein</keyword>
<evidence type="ECO:0000256" key="1">
    <source>
        <dbReference type="ARBA" id="ARBA00001974"/>
    </source>
</evidence>
<dbReference type="InterPro" id="IPR036188">
    <property type="entry name" value="FAD/NAD-bd_sf"/>
</dbReference>
<keyword evidence="14" id="KW-1185">Reference proteome</keyword>
<dbReference type="Gene3D" id="3.50.50.60">
    <property type="entry name" value="FAD/NAD(P)-binding domain"/>
    <property type="match status" value="1"/>
</dbReference>
<evidence type="ECO:0000313" key="14">
    <source>
        <dbReference type="Proteomes" id="UP001139971"/>
    </source>
</evidence>
<dbReference type="Gene3D" id="3.90.700.10">
    <property type="entry name" value="Succinate dehydrogenase/fumarate reductase flavoprotein, catalytic domain"/>
    <property type="match status" value="1"/>
</dbReference>
<dbReference type="EMBL" id="JAOVZO020000001">
    <property type="protein sequence ID" value="MDC8011276.1"/>
    <property type="molecule type" value="Genomic_DNA"/>
</dbReference>
<evidence type="ECO:0000256" key="4">
    <source>
        <dbReference type="ARBA" id="ARBA00012173"/>
    </source>
</evidence>
<dbReference type="PANTHER" id="PTHR42716">
    <property type="entry name" value="L-ASPARTATE OXIDASE"/>
    <property type="match status" value="1"/>
</dbReference>
<sequence length="490" mass="50155">MHYDVIVIGSGIAGLACALAAAPARVAVLTRGAFGEDGASRWAQGGIAAALAPDDSPSLHARDTLAAGAQLNDANAVRRLTDGAPAAVHWLDRIGAAFDRDGAGYRLGREAAHSRARIVHAHGDASGAEAMRALRTAARAASHVDVFEHHRAVRLATRDGGVRGVAAIGPDGAVVFAANAVVLATGGIGALYRYTTNPASADASGLALALDAGAALSDLEFVQFHPTALAPAGGESGQLPLLTEALRGAGAVLVNGAGRRFMPALARDAELAPRDVVARAVWAELERGETVWLDATRAVGAAFAQAFPTVYASCRARGIDPAREPMPVVPAQHYHMGGVRTDAFARTSVPGLYAVGEVACSGVHGANRLASNSLLEGLVFGRALGQRLAGVASAARRVDLDVDAADPGEVPADVDAAIRDTLWRHAGLVRDAHGLALAAARLRELARAAPPRSAAAARIAVAQRIVEAAARRTDSIGAHHRRDAVAAQAG</sequence>
<dbReference type="EC" id="1.4.3.16" evidence="4 10"/>
<reference evidence="13" key="1">
    <citation type="submission" date="2023-02" db="EMBL/GenBank/DDBJ databases">
        <title>Tahibacter soli sp. nov. isolated from soil.</title>
        <authorList>
            <person name="Baek J.H."/>
            <person name="Lee J.K."/>
            <person name="Choi D.G."/>
            <person name="Jeon C.O."/>
        </authorList>
    </citation>
    <scope>NUCLEOTIDE SEQUENCE</scope>
    <source>
        <strain evidence="13">BL</strain>
    </source>
</reference>
<dbReference type="NCBIfam" id="TIGR00551">
    <property type="entry name" value="nadB"/>
    <property type="match status" value="1"/>
</dbReference>
<gene>
    <name evidence="13" type="ORF">OD750_001810</name>
</gene>
<dbReference type="GO" id="GO:0034628">
    <property type="term" value="P:'de novo' NAD+ biosynthetic process from L-aspartate"/>
    <property type="evidence" value="ECO:0007669"/>
    <property type="project" value="TreeGrafter"/>
</dbReference>
<dbReference type="InterPro" id="IPR003953">
    <property type="entry name" value="FAD-dep_OxRdtase_2_FAD-bd"/>
</dbReference>
<evidence type="ECO:0000256" key="2">
    <source>
        <dbReference type="ARBA" id="ARBA00004950"/>
    </source>
</evidence>
<evidence type="ECO:0000256" key="8">
    <source>
        <dbReference type="ARBA" id="ARBA00023002"/>
    </source>
</evidence>
<organism evidence="13 14">
    <name type="scientific">Tahibacter soli</name>
    <dbReference type="NCBI Taxonomy" id="2983605"/>
    <lineage>
        <taxon>Bacteria</taxon>
        <taxon>Pseudomonadati</taxon>
        <taxon>Pseudomonadota</taxon>
        <taxon>Gammaproteobacteria</taxon>
        <taxon>Lysobacterales</taxon>
        <taxon>Rhodanobacteraceae</taxon>
        <taxon>Tahibacter</taxon>
    </lineage>
</organism>
<evidence type="ECO:0000256" key="6">
    <source>
        <dbReference type="ARBA" id="ARBA00022642"/>
    </source>
</evidence>
<keyword evidence="7 11" id="KW-0274">FAD</keyword>
<dbReference type="FunFam" id="3.90.700.10:FF:000002">
    <property type="entry name" value="L-aspartate oxidase"/>
    <property type="match status" value="1"/>
</dbReference>
<evidence type="ECO:0000313" key="13">
    <source>
        <dbReference type="EMBL" id="MDC8011276.1"/>
    </source>
</evidence>
<dbReference type="InterPro" id="IPR027477">
    <property type="entry name" value="Succ_DH/fumarate_Rdtase_cat_sf"/>
</dbReference>
<keyword evidence="6 11" id="KW-0662">Pyridine nucleotide biosynthesis</keyword>
<dbReference type="PANTHER" id="PTHR42716:SF2">
    <property type="entry name" value="L-ASPARTATE OXIDASE, CHLOROPLASTIC"/>
    <property type="match status" value="1"/>
</dbReference>
<dbReference type="PRINTS" id="PR00368">
    <property type="entry name" value="FADPNR"/>
</dbReference>
<evidence type="ECO:0000256" key="5">
    <source>
        <dbReference type="ARBA" id="ARBA00022630"/>
    </source>
</evidence>
<feature type="domain" description="FAD-dependent oxidoreductase 2 FAD-binding" evidence="12">
    <location>
        <begin position="4"/>
        <end position="374"/>
    </location>
</feature>
<dbReference type="SUPFAM" id="SSF56425">
    <property type="entry name" value="Succinate dehydrogenase/fumarate reductase flavoprotein, catalytic domain"/>
    <property type="match status" value="1"/>
</dbReference>
<comment type="catalytic activity">
    <reaction evidence="9">
        <text>L-aspartate + O2 = iminosuccinate + H2O2</text>
        <dbReference type="Rhea" id="RHEA:25876"/>
        <dbReference type="ChEBI" id="CHEBI:15379"/>
        <dbReference type="ChEBI" id="CHEBI:16240"/>
        <dbReference type="ChEBI" id="CHEBI:29991"/>
        <dbReference type="ChEBI" id="CHEBI:77875"/>
        <dbReference type="EC" id="1.4.3.16"/>
    </reaction>
    <physiologicalReaction direction="left-to-right" evidence="9">
        <dbReference type="Rhea" id="RHEA:25877"/>
    </physiologicalReaction>
</comment>
<dbReference type="GO" id="GO:0008734">
    <property type="term" value="F:L-aspartate oxidase activity"/>
    <property type="evidence" value="ECO:0007669"/>
    <property type="project" value="UniProtKB-UniRule"/>
</dbReference>
<name>A0A9X4BGA9_9GAMM</name>
<dbReference type="NCBIfam" id="NF005701">
    <property type="entry name" value="PRK07512.1"/>
    <property type="match status" value="1"/>
</dbReference>
<dbReference type="SUPFAM" id="SSF51905">
    <property type="entry name" value="FAD/NAD(P)-binding domain"/>
    <property type="match status" value="1"/>
</dbReference>
<evidence type="ECO:0000256" key="11">
    <source>
        <dbReference type="RuleBase" id="RU362049"/>
    </source>
</evidence>
<keyword evidence="8 11" id="KW-0560">Oxidoreductase</keyword>
<evidence type="ECO:0000259" key="12">
    <source>
        <dbReference type="Pfam" id="PF00890"/>
    </source>
</evidence>
<dbReference type="AlphaFoldDB" id="A0A9X4BGA9"/>
<dbReference type="InterPro" id="IPR037099">
    <property type="entry name" value="Fum_R/Succ_DH_flav-like_C_sf"/>
</dbReference>
<dbReference type="PRINTS" id="PR00411">
    <property type="entry name" value="PNDRDTASEI"/>
</dbReference>
<comment type="pathway">
    <text evidence="2 11">Cofactor biosynthesis; NAD(+) biosynthesis; iminoaspartate from L-aspartate (oxidase route): step 1/1.</text>
</comment>
<dbReference type="Proteomes" id="UP001139971">
    <property type="component" value="Unassembled WGS sequence"/>
</dbReference>
<comment type="cofactor">
    <cofactor evidence="1 11">
        <name>FAD</name>
        <dbReference type="ChEBI" id="CHEBI:57692"/>
    </cofactor>
</comment>
<evidence type="ECO:0000256" key="3">
    <source>
        <dbReference type="ARBA" id="ARBA00008562"/>
    </source>
</evidence>
<comment type="caution">
    <text evidence="13">The sequence shown here is derived from an EMBL/GenBank/DDBJ whole genome shotgun (WGS) entry which is preliminary data.</text>
</comment>
<comment type="similarity">
    <text evidence="3 11">Belongs to the FAD-dependent oxidoreductase 2 family. NadB subfamily.</text>
</comment>
<dbReference type="InterPro" id="IPR005288">
    <property type="entry name" value="NadB"/>
</dbReference>
<comment type="subcellular location">
    <subcellularLocation>
        <location evidence="11">Cytoplasm</location>
    </subcellularLocation>
</comment>
<accession>A0A9X4BGA9</accession>
<evidence type="ECO:0000256" key="10">
    <source>
        <dbReference type="NCBIfam" id="TIGR00551"/>
    </source>
</evidence>
<dbReference type="GO" id="GO:0005737">
    <property type="term" value="C:cytoplasm"/>
    <property type="evidence" value="ECO:0007669"/>
    <property type="project" value="UniProtKB-SubCell"/>
</dbReference>
<dbReference type="SUPFAM" id="SSF46977">
    <property type="entry name" value="Succinate dehydrogenase/fumarate reductase flavoprotein C-terminal domain"/>
    <property type="match status" value="1"/>
</dbReference>
<proteinExistence type="inferred from homology"/>
<dbReference type="Pfam" id="PF00890">
    <property type="entry name" value="FAD_binding_2"/>
    <property type="match status" value="1"/>
</dbReference>
<comment type="function">
    <text evidence="11">Catalyzes the oxidation of L-aspartate to iminoaspartate.</text>
</comment>
<evidence type="ECO:0000256" key="7">
    <source>
        <dbReference type="ARBA" id="ARBA00022827"/>
    </source>
</evidence>
<protein>
    <recommendedName>
        <fullName evidence="4 10">L-aspartate oxidase</fullName>
        <ecNumber evidence="4 10">1.4.3.16</ecNumber>
    </recommendedName>
</protein>
<evidence type="ECO:0000256" key="9">
    <source>
        <dbReference type="ARBA" id="ARBA00048305"/>
    </source>
</evidence>
<dbReference type="Gene3D" id="1.20.58.100">
    <property type="entry name" value="Fumarate reductase/succinate dehydrogenase flavoprotein-like, C-terminal domain"/>
    <property type="match status" value="1"/>
</dbReference>
<dbReference type="RefSeq" id="WP_263543702.1">
    <property type="nucleotide sequence ID" value="NZ_JAOVZO020000001.1"/>
</dbReference>